<feature type="compositionally biased region" description="Polar residues" evidence="2">
    <location>
        <begin position="86"/>
        <end position="125"/>
    </location>
</feature>
<proteinExistence type="predicted"/>
<feature type="compositionally biased region" description="Basic and acidic residues" evidence="2">
    <location>
        <begin position="504"/>
        <end position="518"/>
    </location>
</feature>
<keyword evidence="4" id="KW-1185">Reference proteome</keyword>
<feature type="coiled-coil region" evidence="1">
    <location>
        <begin position="147"/>
        <end position="276"/>
    </location>
</feature>
<gene>
    <name evidence="3" type="ORF">DSL72_008278</name>
</gene>
<accession>A0A8A3PJD9</accession>
<feature type="region of interest" description="Disordered" evidence="2">
    <location>
        <begin position="1"/>
        <end position="43"/>
    </location>
</feature>
<feature type="compositionally biased region" description="Polar residues" evidence="2">
    <location>
        <begin position="543"/>
        <end position="553"/>
    </location>
</feature>
<dbReference type="AlphaFoldDB" id="A0A8A3PJD9"/>
<sequence length="553" mass="61007">MTSSSLCDDVSTPVHHSSAPQYPQNLAPAHHGTPRRLPSPSLMLARNPQGAVREPTSHMSLGDIVRHHLFVGDHMSSSMTPPPSSQLSNVRQSLPNQRTTATTPSPLGSPPATDSNGIKTASFSGISRPPTAQEITEASTEEKIGMIQRLIADNSKLENAVRESRMEQAHYKLRNTLLTLESEEAIKHLEAENELTRREVQVLQLAYQGRADPHAPSPEYVTKLKAICKSLEAENITINRRLERAKKVIEAKEDQLEALQDANDRLMQRIRENREHINIMRSPGGMFHVSTPKPSHNSYPATPQQYRRTPQQTPVTSRSIHECREHGQEPGFAALLAAAHQENSSAPATPLISQRHGPRTPINRHSRGVHSLSSLPTTPPSARPGTANSTLLPSAQFIPHSAARSAYTNRTSNIQPLERRKSRDSTISAEDVDEYNRARFEGRRRGESQEIQESQAAQSAHEMLRADPRESFDVAASRTNTPNPVTAKSELLQSKIWGAVTKPAVEKRKHDDFQGVHHSDKRPRPSGHVGLGIGYNAAGVPSSLPQDSSFHVR</sequence>
<organism evidence="3 4">
    <name type="scientific">Monilinia vaccinii-corymbosi</name>
    <dbReference type="NCBI Taxonomy" id="61207"/>
    <lineage>
        <taxon>Eukaryota</taxon>
        <taxon>Fungi</taxon>
        <taxon>Dikarya</taxon>
        <taxon>Ascomycota</taxon>
        <taxon>Pezizomycotina</taxon>
        <taxon>Leotiomycetes</taxon>
        <taxon>Helotiales</taxon>
        <taxon>Sclerotiniaceae</taxon>
        <taxon>Monilinia</taxon>
    </lineage>
</organism>
<protein>
    <submittedName>
        <fullName evidence="3">Uncharacterized protein</fullName>
    </submittedName>
</protein>
<feature type="compositionally biased region" description="Low complexity" evidence="2">
    <location>
        <begin position="449"/>
        <end position="460"/>
    </location>
</feature>
<feature type="compositionally biased region" description="Basic and acidic residues" evidence="2">
    <location>
        <begin position="434"/>
        <end position="448"/>
    </location>
</feature>
<dbReference type="OrthoDB" id="5404651at2759"/>
<evidence type="ECO:0000256" key="1">
    <source>
        <dbReference type="SAM" id="Coils"/>
    </source>
</evidence>
<feature type="region of interest" description="Disordered" evidence="2">
    <location>
        <begin position="73"/>
        <end position="139"/>
    </location>
</feature>
<feature type="compositionally biased region" description="Polar residues" evidence="2">
    <location>
        <begin position="14"/>
        <end position="24"/>
    </location>
</feature>
<dbReference type="EMBL" id="CP063409">
    <property type="protein sequence ID" value="QSZ35408.1"/>
    <property type="molecule type" value="Genomic_DNA"/>
</dbReference>
<feature type="compositionally biased region" description="Basic residues" evidence="2">
    <location>
        <begin position="356"/>
        <end position="368"/>
    </location>
</feature>
<feature type="region of interest" description="Disordered" evidence="2">
    <location>
        <begin position="293"/>
        <end position="313"/>
    </location>
</feature>
<feature type="compositionally biased region" description="Low complexity" evidence="2">
    <location>
        <begin position="300"/>
        <end position="313"/>
    </location>
</feature>
<feature type="region of interest" description="Disordered" evidence="2">
    <location>
        <begin position="340"/>
        <end position="464"/>
    </location>
</feature>
<name>A0A8A3PJD9_9HELO</name>
<evidence type="ECO:0000256" key="2">
    <source>
        <dbReference type="SAM" id="MobiDB-lite"/>
    </source>
</evidence>
<reference evidence="3" key="1">
    <citation type="submission" date="2020-10" db="EMBL/GenBank/DDBJ databases">
        <title>Genome Sequence of Monilinia vaccinii-corymbosi Sheds Light on Mummy Berry Disease Infection of Blueberry and Mating Type.</title>
        <authorList>
            <person name="Yow A.G."/>
            <person name="Zhang Y."/>
            <person name="Bansal K."/>
            <person name="Eacker S.M."/>
            <person name="Sullivan S."/>
            <person name="Liachko I."/>
            <person name="Cubeta M.A."/>
            <person name="Rollins J.A."/>
            <person name="Ashrafi H."/>
        </authorList>
    </citation>
    <scope>NUCLEOTIDE SEQUENCE</scope>
    <source>
        <strain evidence="3">RL-1</strain>
    </source>
</reference>
<feature type="compositionally biased region" description="Polar residues" evidence="2">
    <location>
        <begin position="406"/>
        <end position="415"/>
    </location>
</feature>
<dbReference type="Proteomes" id="UP000672032">
    <property type="component" value="Chromosome 5"/>
</dbReference>
<evidence type="ECO:0000313" key="3">
    <source>
        <dbReference type="EMBL" id="QSZ35408.1"/>
    </source>
</evidence>
<keyword evidence="1" id="KW-0175">Coiled coil</keyword>
<evidence type="ECO:0000313" key="4">
    <source>
        <dbReference type="Proteomes" id="UP000672032"/>
    </source>
</evidence>
<feature type="region of interest" description="Disordered" evidence="2">
    <location>
        <begin position="502"/>
        <end position="553"/>
    </location>
</feature>